<dbReference type="PROSITE" id="PS50850">
    <property type="entry name" value="MFS"/>
    <property type="match status" value="1"/>
</dbReference>
<name>A0AAD4KXJ3_9EURO</name>
<dbReference type="CDD" id="cd17327">
    <property type="entry name" value="MFS_FEN2_like"/>
    <property type="match status" value="1"/>
</dbReference>
<sequence length="483" mass="53953">MDIDKHEKLGLDDNVGVSVEFGSDLTNAHLDPAKEKKLLAKLDFAFVPVIMFAYLSCFLDRSNIGNVKIAGMPQDIGASTTQFSTAVSIFYATYVSFEAPLAMSMKKVTPRNMLTVLCVIWSLTTIFTGFIVNVGGLYATRLILGACEAGLFPCLNLYLTMVYRREEQAKRVSYLMNCAALSGAVGGLLAYGLLQMDGVAGKAGWRWVYIIEGCFSALIAVWIWFGLPNNPETAYFLSEEEQWMMQVRNEQRRQYMGAEKFTWDEFWIEIRDPKLYFSGAIQFCQDILLYGFSTFLPSILSSMGYDTLHSNALTVPVYIFSAIVFTIVAFYADRLSRFAVFLFAANIFSIVGYILLISVDNNAVKYFATYLCAVATYLGPGLNLAWLNVNVAPHHRRAVAVGLQQSIGNTAGIVAGQIYRTKPYVLGNSFSLGAICISQMLIVGHMFYLRREMSVKRAIEAGEREDSRRVKTGDGEVDFKYLY</sequence>
<comment type="caution">
    <text evidence="9">The sequence shown here is derived from an EMBL/GenBank/DDBJ whole genome shotgun (WGS) entry which is preliminary data.</text>
</comment>
<accession>A0AAD4KXJ3</accession>
<dbReference type="PANTHER" id="PTHR43791:SF24">
    <property type="entry name" value="NICOTINIC ACID PLASMA MEMBRANE TRANSPORTER"/>
    <property type="match status" value="1"/>
</dbReference>
<comment type="similarity">
    <text evidence="6">Belongs to the major facilitator superfamily. Allantoate permease family.</text>
</comment>
<dbReference type="SUPFAM" id="SSF103473">
    <property type="entry name" value="MFS general substrate transporter"/>
    <property type="match status" value="1"/>
</dbReference>
<feature type="transmembrane region" description="Helical" evidence="7">
    <location>
        <begin position="172"/>
        <end position="194"/>
    </location>
</feature>
<dbReference type="GO" id="GO:0022857">
    <property type="term" value="F:transmembrane transporter activity"/>
    <property type="evidence" value="ECO:0007669"/>
    <property type="project" value="InterPro"/>
</dbReference>
<feature type="transmembrane region" description="Helical" evidence="7">
    <location>
        <begin position="38"/>
        <end position="59"/>
    </location>
</feature>
<dbReference type="Gene3D" id="1.20.1250.20">
    <property type="entry name" value="MFS general substrate transporter like domains"/>
    <property type="match status" value="2"/>
</dbReference>
<feature type="transmembrane region" description="Helical" evidence="7">
    <location>
        <begin position="311"/>
        <end position="331"/>
    </location>
</feature>
<comment type="subcellular location">
    <subcellularLocation>
        <location evidence="1">Membrane</location>
        <topology evidence="1">Multi-pass membrane protein</topology>
    </subcellularLocation>
</comment>
<keyword evidence="10" id="KW-1185">Reference proteome</keyword>
<dbReference type="FunFam" id="1.20.1250.20:FF:000018">
    <property type="entry name" value="MFS transporter permease"/>
    <property type="match status" value="1"/>
</dbReference>
<dbReference type="InterPro" id="IPR020846">
    <property type="entry name" value="MFS_dom"/>
</dbReference>
<protein>
    <submittedName>
        <fullName evidence="9">MFS transporter</fullName>
    </submittedName>
</protein>
<evidence type="ECO:0000259" key="8">
    <source>
        <dbReference type="PROSITE" id="PS50850"/>
    </source>
</evidence>
<dbReference type="PANTHER" id="PTHR43791">
    <property type="entry name" value="PERMEASE-RELATED"/>
    <property type="match status" value="1"/>
</dbReference>
<feature type="transmembrane region" description="Helical" evidence="7">
    <location>
        <begin position="206"/>
        <end position="227"/>
    </location>
</feature>
<dbReference type="InterPro" id="IPR011701">
    <property type="entry name" value="MFS"/>
</dbReference>
<gene>
    <name evidence="9" type="ORF">BGW36DRAFT_294081</name>
</gene>
<dbReference type="RefSeq" id="XP_046073542.1">
    <property type="nucleotide sequence ID" value="XM_046211057.1"/>
</dbReference>
<organism evidence="9 10">
    <name type="scientific">Talaromyces proteolyticus</name>
    <dbReference type="NCBI Taxonomy" id="1131652"/>
    <lineage>
        <taxon>Eukaryota</taxon>
        <taxon>Fungi</taxon>
        <taxon>Dikarya</taxon>
        <taxon>Ascomycota</taxon>
        <taxon>Pezizomycotina</taxon>
        <taxon>Eurotiomycetes</taxon>
        <taxon>Eurotiomycetidae</taxon>
        <taxon>Eurotiales</taxon>
        <taxon>Trichocomaceae</taxon>
        <taxon>Talaromyces</taxon>
        <taxon>Talaromyces sect. Bacilispori</taxon>
    </lineage>
</organism>
<feature type="domain" description="Major facilitator superfamily (MFS) profile" evidence="8">
    <location>
        <begin position="46"/>
        <end position="456"/>
    </location>
</feature>
<dbReference type="Pfam" id="PF07690">
    <property type="entry name" value="MFS_1"/>
    <property type="match status" value="1"/>
</dbReference>
<keyword evidence="2" id="KW-0813">Transport</keyword>
<evidence type="ECO:0000256" key="7">
    <source>
        <dbReference type="SAM" id="Phobius"/>
    </source>
</evidence>
<evidence type="ECO:0000256" key="4">
    <source>
        <dbReference type="ARBA" id="ARBA00022989"/>
    </source>
</evidence>
<keyword evidence="3 7" id="KW-0812">Transmembrane</keyword>
<evidence type="ECO:0000256" key="3">
    <source>
        <dbReference type="ARBA" id="ARBA00022692"/>
    </source>
</evidence>
<dbReference type="FunFam" id="1.20.1250.20:FF:000068">
    <property type="entry name" value="MFS general substrate transporter"/>
    <property type="match status" value="1"/>
</dbReference>
<dbReference type="GeneID" id="70241344"/>
<proteinExistence type="inferred from homology"/>
<feature type="transmembrane region" description="Helical" evidence="7">
    <location>
        <begin position="113"/>
        <end position="132"/>
    </location>
</feature>
<dbReference type="EMBL" id="JAJTJA010000005">
    <property type="protein sequence ID" value="KAH8699078.1"/>
    <property type="molecule type" value="Genomic_DNA"/>
</dbReference>
<feature type="transmembrane region" description="Helical" evidence="7">
    <location>
        <begin position="363"/>
        <end position="386"/>
    </location>
</feature>
<dbReference type="GO" id="GO:0016020">
    <property type="term" value="C:membrane"/>
    <property type="evidence" value="ECO:0007669"/>
    <property type="project" value="UniProtKB-SubCell"/>
</dbReference>
<evidence type="ECO:0000256" key="2">
    <source>
        <dbReference type="ARBA" id="ARBA00022448"/>
    </source>
</evidence>
<evidence type="ECO:0000256" key="1">
    <source>
        <dbReference type="ARBA" id="ARBA00004141"/>
    </source>
</evidence>
<reference evidence="9" key="1">
    <citation type="submission" date="2021-12" db="EMBL/GenBank/DDBJ databases">
        <title>Convergent genome expansion in fungi linked to evolution of root-endophyte symbiosis.</title>
        <authorList>
            <consortium name="DOE Joint Genome Institute"/>
            <person name="Ke Y.-H."/>
            <person name="Bonito G."/>
            <person name="Liao H.-L."/>
            <person name="Looney B."/>
            <person name="Rojas-Flechas A."/>
            <person name="Nash J."/>
            <person name="Hameed K."/>
            <person name="Schadt C."/>
            <person name="Martin F."/>
            <person name="Crous P.W."/>
            <person name="Miettinen O."/>
            <person name="Magnuson J.K."/>
            <person name="Labbe J."/>
            <person name="Jacobson D."/>
            <person name="Doktycz M.J."/>
            <person name="Veneault-Fourrey C."/>
            <person name="Kuo A."/>
            <person name="Mondo S."/>
            <person name="Calhoun S."/>
            <person name="Riley R."/>
            <person name="Ohm R."/>
            <person name="LaButti K."/>
            <person name="Andreopoulos B."/>
            <person name="Pangilinan J."/>
            <person name="Nolan M."/>
            <person name="Tritt A."/>
            <person name="Clum A."/>
            <person name="Lipzen A."/>
            <person name="Daum C."/>
            <person name="Barry K."/>
            <person name="Grigoriev I.V."/>
            <person name="Vilgalys R."/>
        </authorList>
    </citation>
    <scope>NUCLEOTIDE SEQUENCE</scope>
    <source>
        <strain evidence="9">PMI_201</strain>
    </source>
</reference>
<keyword evidence="5 7" id="KW-0472">Membrane</keyword>
<evidence type="ECO:0000256" key="5">
    <source>
        <dbReference type="ARBA" id="ARBA00023136"/>
    </source>
</evidence>
<dbReference type="AlphaFoldDB" id="A0AAD4KXJ3"/>
<evidence type="ECO:0000313" key="9">
    <source>
        <dbReference type="EMBL" id="KAH8699078.1"/>
    </source>
</evidence>
<feature type="transmembrane region" description="Helical" evidence="7">
    <location>
        <begin position="138"/>
        <end position="160"/>
    </location>
</feature>
<dbReference type="InterPro" id="IPR036259">
    <property type="entry name" value="MFS_trans_sf"/>
</dbReference>
<evidence type="ECO:0000313" key="10">
    <source>
        <dbReference type="Proteomes" id="UP001201262"/>
    </source>
</evidence>
<dbReference type="Proteomes" id="UP001201262">
    <property type="component" value="Unassembled WGS sequence"/>
</dbReference>
<evidence type="ECO:0000256" key="6">
    <source>
        <dbReference type="ARBA" id="ARBA00037968"/>
    </source>
</evidence>
<keyword evidence="4 7" id="KW-1133">Transmembrane helix</keyword>
<feature type="transmembrane region" description="Helical" evidence="7">
    <location>
        <begin position="338"/>
        <end position="357"/>
    </location>
</feature>
<feature type="transmembrane region" description="Helical" evidence="7">
    <location>
        <begin position="430"/>
        <end position="449"/>
    </location>
</feature>